<evidence type="ECO:0000259" key="8">
    <source>
        <dbReference type="Pfam" id="PF02706"/>
    </source>
</evidence>
<keyword evidence="4 7" id="KW-0812">Transmembrane</keyword>
<name>A0A1I2H6Q0_9BACL</name>
<sequence>MFCKGMRDLEIHRIVKLIIRRLPFVIIPALLLSAAVGYVKMQSPPSYKATAEVVITSQETSDNFTSIQGSLKLMDTYNVILKNPLILEQVIAALDLPYSTDQLAAKVSAKSVELSQVIRITVTDGDRKQAASIANTIVSVFRSQSLELFKINNIVLLHKASAEKAVYVSANPLFYMLLSFVGGLIVLLCLWLLLHMMSRKLQTAQEVQAIFAEVPMETTKLASRVETAIPFYGGWLKRRMAEEVKSRALRYRHVMEKSGKRTLAFGTLDNKLASGKISKQLALKLAGESKVAWVRFNPNGKLPSTASGKKGYAEWPISQGFYGKIKTAGKQLDFIEVCVVGGSLSMKTSAEELMAHLRESYEVVIWDLPSYAHCSEAQTIAELADWHTLVIKENRVLAPVAQEWKSRLAATDVQINSIVFIEV</sequence>
<dbReference type="EMBL" id="FONN01000020">
    <property type="protein sequence ID" value="SFF25228.1"/>
    <property type="molecule type" value="Genomic_DNA"/>
</dbReference>
<evidence type="ECO:0000256" key="7">
    <source>
        <dbReference type="SAM" id="Phobius"/>
    </source>
</evidence>
<keyword evidence="6 7" id="KW-0472">Membrane</keyword>
<dbReference type="GO" id="GO:0005886">
    <property type="term" value="C:plasma membrane"/>
    <property type="evidence" value="ECO:0007669"/>
    <property type="project" value="UniProtKB-SubCell"/>
</dbReference>
<dbReference type="AlphaFoldDB" id="A0A1I2H6Q0"/>
<dbReference type="PANTHER" id="PTHR32309">
    <property type="entry name" value="TYROSINE-PROTEIN KINASE"/>
    <property type="match status" value="1"/>
</dbReference>
<organism evidence="9 10">
    <name type="scientific">Paenibacillus algorifonticola</name>
    <dbReference type="NCBI Taxonomy" id="684063"/>
    <lineage>
        <taxon>Bacteria</taxon>
        <taxon>Bacillati</taxon>
        <taxon>Bacillota</taxon>
        <taxon>Bacilli</taxon>
        <taxon>Bacillales</taxon>
        <taxon>Paenibacillaceae</taxon>
        <taxon>Paenibacillus</taxon>
    </lineage>
</organism>
<keyword evidence="3" id="KW-1003">Cell membrane</keyword>
<dbReference type="InterPro" id="IPR027417">
    <property type="entry name" value="P-loop_NTPase"/>
</dbReference>
<gene>
    <name evidence="9" type="ORF">SAMN04487969_12062</name>
</gene>
<proteinExistence type="inferred from homology"/>
<keyword evidence="5 7" id="KW-1133">Transmembrane helix</keyword>
<evidence type="ECO:0000313" key="9">
    <source>
        <dbReference type="EMBL" id="SFF25228.1"/>
    </source>
</evidence>
<feature type="transmembrane region" description="Helical" evidence="7">
    <location>
        <begin position="173"/>
        <end position="194"/>
    </location>
</feature>
<feature type="domain" description="Polysaccharide chain length determinant N-terminal" evidence="8">
    <location>
        <begin position="10"/>
        <end position="93"/>
    </location>
</feature>
<protein>
    <submittedName>
        <fullName evidence="9">Capsular polysaccharide biosynthesis protein</fullName>
    </submittedName>
</protein>
<dbReference type="PANTHER" id="PTHR32309:SF13">
    <property type="entry name" value="FERRIC ENTEROBACTIN TRANSPORT PROTEIN FEPE"/>
    <property type="match status" value="1"/>
</dbReference>
<dbReference type="InterPro" id="IPR003856">
    <property type="entry name" value="LPS_length_determ_N"/>
</dbReference>
<feature type="transmembrane region" description="Helical" evidence="7">
    <location>
        <begin position="21"/>
        <end position="39"/>
    </location>
</feature>
<evidence type="ECO:0000256" key="3">
    <source>
        <dbReference type="ARBA" id="ARBA00022475"/>
    </source>
</evidence>
<dbReference type="InterPro" id="IPR050445">
    <property type="entry name" value="Bact_polysacc_biosynth/exp"/>
</dbReference>
<comment type="subcellular location">
    <subcellularLocation>
        <location evidence="1">Cell membrane</location>
        <topology evidence="1">Multi-pass membrane protein</topology>
    </subcellularLocation>
</comment>
<comment type="similarity">
    <text evidence="2">Belongs to the CpsC/CapA family.</text>
</comment>
<evidence type="ECO:0000256" key="4">
    <source>
        <dbReference type="ARBA" id="ARBA00022692"/>
    </source>
</evidence>
<evidence type="ECO:0000256" key="6">
    <source>
        <dbReference type="ARBA" id="ARBA00023136"/>
    </source>
</evidence>
<evidence type="ECO:0000313" key="10">
    <source>
        <dbReference type="Proteomes" id="UP000183410"/>
    </source>
</evidence>
<evidence type="ECO:0000256" key="5">
    <source>
        <dbReference type="ARBA" id="ARBA00022989"/>
    </source>
</evidence>
<dbReference type="Pfam" id="PF02706">
    <property type="entry name" value="Wzz"/>
    <property type="match status" value="1"/>
</dbReference>
<dbReference type="GO" id="GO:0004713">
    <property type="term" value="F:protein tyrosine kinase activity"/>
    <property type="evidence" value="ECO:0007669"/>
    <property type="project" value="TreeGrafter"/>
</dbReference>
<evidence type="ECO:0000256" key="2">
    <source>
        <dbReference type="ARBA" id="ARBA00006683"/>
    </source>
</evidence>
<dbReference type="Proteomes" id="UP000183410">
    <property type="component" value="Unassembled WGS sequence"/>
</dbReference>
<reference evidence="10" key="1">
    <citation type="submission" date="2016-10" db="EMBL/GenBank/DDBJ databases">
        <authorList>
            <person name="Varghese N."/>
            <person name="Submissions S."/>
        </authorList>
    </citation>
    <scope>NUCLEOTIDE SEQUENCE [LARGE SCALE GENOMIC DNA]</scope>
    <source>
        <strain evidence="10">CGMCC 1.10223</strain>
    </source>
</reference>
<evidence type="ECO:0000256" key="1">
    <source>
        <dbReference type="ARBA" id="ARBA00004651"/>
    </source>
</evidence>
<accession>A0A1I2H6Q0</accession>
<dbReference type="Gene3D" id="3.40.50.300">
    <property type="entry name" value="P-loop containing nucleotide triphosphate hydrolases"/>
    <property type="match status" value="1"/>
</dbReference>
<keyword evidence="10" id="KW-1185">Reference proteome</keyword>